<dbReference type="InterPro" id="IPR015419">
    <property type="entry name" value="CTAG/Pcc1"/>
</dbReference>
<comment type="caution">
    <text evidence="2">The sequence shown here is derived from an EMBL/GenBank/DDBJ whole genome shotgun (WGS) entry which is preliminary data.</text>
</comment>
<sequence length="95" mass="10854">MPELTLNIPFQTSHQANIARNSLRPDPVLKTSELKIDYEVQDNVLLCKFSGISDRVIRVSISNVLDNLKTVVECIDEFEGKKDSLWEIDEFEMNG</sequence>
<protein>
    <submittedName>
        <fullName evidence="2">PCC1</fullName>
    </submittedName>
</protein>
<evidence type="ECO:0000313" key="2">
    <source>
        <dbReference type="EMBL" id="KAG5417959.1"/>
    </source>
</evidence>
<dbReference type="PANTHER" id="PTHR31283:SF5">
    <property type="entry name" value="EKC_KEOPS COMPLEX SUBUNIT LAGE3"/>
    <property type="match status" value="1"/>
</dbReference>
<dbReference type="AlphaFoldDB" id="A0A8H7ZCZ7"/>
<dbReference type="OrthoDB" id="10025739at2759"/>
<accession>A0A8H7ZCZ7</accession>
<dbReference type="PANTHER" id="PTHR31283">
    <property type="entry name" value="EKC/KEOPS COMPLEX SUBUNIT PCC1 FAMILY MEMBER"/>
    <property type="match status" value="1"/>
</dbReference>
<reference evidence="2 3" key="1">
    <citation type="submission" date="2020-12" db="EMBL/GenBank/DDBJ databases">
        <title>Effect of drift, selection, and recombination on the evolution of hybrid genomes in Candida yeast pathogens.</title>
        <authorList>
            <person name="Mixao V."/>
            <person name="Ksiezopolska E."/>
            <person name="Saus E."/>
            <person name="Boekhout T."/>
            <person name="Gacser A."/>
            <person name="Gabaldon T."/>
        </authorList>
    </citation>
    <scope>NUCLEOTIDE SEQUENCE [LARGE SCALE GENOMIC DNA]</scope>
    <source>
        <strain evidence="2 3">BP57</strain>
    </source>
</reference>
<dbReference type="RefSeq" id="XP_067547075.1">
    <property type="nucleotide sequence ID" value="XM_067693343.1"/>
</dbReference>
<keyword evidence="3" id="KW-1185">Reference proteome</keyword>
<evidence type="ECO:0000313" key="3">
    <source>
        <dbReference type="Proteomes" id="UP000669133"/>
    </source>
</evidence>
<dbReference type="EMBL" id="JAEOAQ010000006">
    <property type="protein sequence ID" value="KAG5417959.1"/>
    <property type="molecule type" value="Genomic_DNA"/>
</dbReference>
<dbReference type="Pfam" id="PF09341">
    <property type="entry name" value="Pcc1"/>
    <property type="match status" value="1"/>
</dbReference>
<dbReference type="Gene3D" id="3.30.310.50">
    <property type="entry name" value="Alpha-D-phosphohexomutase, C-terminal domain"/>
    <property type="match status" value="1"/>
</dbReference>
<gene>
    <name evidence="2" type="ORF">I9W82_004287</name>
</gene>
<comment type="similarity">
    <text evidence="1">Belongs to the CTAG/PCC1 family.</text>
</comment>
<proteinExistence type="inferred from homology"/>
<dbReference type="GO" id="GO:0000408">
    <property type="term" value="C:EKC/KEOPS complex"/>
    <property type="evidence" value="ECO:0007669"/>
    <property type="project" value="TreeGrafter"/>
</dbReference>
<dbReference type="GeneID" id="93652916"/>
<name>A0A8H7ZCZ7_9ASCO</name>
<evidence type="ECO:0000256" key="1">
    <source>
        <dbReference type="ARBA" id="ARBA00007073"/>
    </source>
</evidence>
<dbReference type="GO" id="GO:0070525">
    <property type="term" value="P:tRNA threonylcarbamoyladenosine metabolic process"/>
    <property type="evidence" value="ECO:0007669"/>
    <property type="project" value="TreeGrafter"/>
</dbReference>
<dbReference type="Proteomes" id="UP000669133">
    <property type="component" value="Unassembled WGS sequence"/>
</dbReference>
<organism evidence="2 3">
    <name type="scientific">Candida metapsilosis</name>
    <dbReference type="NCBI Taxonomy" id="273372"/>
    <lineage>
        <taxon>Eukaryota</taxon>
        <taxon>Fungi</taxon>
        <taxon>Dikarya</taxon>
        <taxon>Ascomycota</taxon>
        <taxon>Saccharomycotina</taxon>
        <taxon>Pichiomycetes</taxon>
        <taxon>Debaryomycetaceae</taxon>
        <taxon>Candida/Lodderomyces clade</taxon>
        <taxon>Candida</taxon>
    </lineage>
</organism>